<proteinExistence type="inferred from homology"/>
<keyword evidence="5 6" id="KW-0378">Hydrolase</keyword>
<evidence type="ECO:0000256" key="4">
    <source>
        <dbReference type="ARBA" id="ARBA00022729"/>
    </source>
</evidence>
<accession>A0ABW7GLN4</accession>
<dbReference type="SUPFAM" id="SSF50494">
    <property type="entry name" value="Trypsin-like serine proteases"/>
    <property type="match status" value="1"/>
</dbReference>
<evidence type="ECO:0000256" key="6">
    <source>
        <dbReference type="RuleBase" id="RU366067"/>
    </source>
</evidence>
<dbReference type="EMBL" id="JBIGHX010000004">
    <property type="protein sequence ID" value="MFG6462874.1"/>
    <property type="molecule type" value="Genomic_DNA"/>
</dbReference>
<dbReference type="Pfam" id="PF10459">
    <property type="entry name" value="Peptidase_S46"/>
    <property type="match status" value="1"/>
</dbReference>
<evidence type="ECO:0000313" key="8">
    <source>
        <dbReference type="EMBL" id="MFG6462874.1"/>
    </source>
</evidence>
<sequence length="732" mass="79444">MNRHSLSLLAAATLAALAATAAHADEGMWMPKQLPQIAKPLKAGGLALDPAKLNDLTAFPMGAVVSLGGCTASFVSPQGLVVTNHHCAYGSIQYNSKPDRDLLKNGFYATTLADELPAAPGSRILVTVDMKDVTADILNANTVKLTGKARTDAIEATEKKLVAACEADAGHRCNVYAFYGGLQYQLIKQLEIRDVRLVHAPATGVGLFGGDADNWIWPRHTGDYSFYRAYVGADGKPADFSKDNKPYQPKHHLKVASPTTSPLNEGDFVMVAGYPGHTDRHRLPREVDFAFGWQHPKQIETMGEAIDLIKAETANRRDAEIKIAARMQGLQNYFKNLQGQQQSYDGGDVLARKTAGFDAVKTWVKADAKRQARYGADIAATEALLAEREAITRNELLLGFSSPALLQAARQLYEAAVQRAKPDAERKSGYQDRDASRIKANQERLDRRYDEPTDKKSASHFLAKYLAQPADTLNAALLDTLGLKPGMDEAAVRAKLDGFYAGSKLADSATRLAWLGKDVAAFKASDDAFIKAAVALYDDDQKRENRDKELAGKLQQAYAGTMQAVIDFNAAQGRAVYPDANSTLRISFGKVQGRPVGRDGETWTAFTTLRGIVAKHKGPNEAGGEFDAPAAQLAAIKARNFGPYGVKALDSVPVNFLATLDTTGGNSGSPVLNKKAELVGLLFDGTLDAVISDWDFNPKMVRSICVDSRYMLWQMSTVDKTTRLLDEMGVKQ</sequence>
<feature type="region of interest" description="Disordered" evidence="7">
    <location>
        <begin position="423"/>
        <end position="453"/>
    </location>
</feature>
<keyword evidence="6" id="KW-0720">Serine protease</keyword>
<protein>
    <recommendedName>
        <fullName evidence="6">Dipeptidyl-peptidase</fullName>
        <ecNumber evidence="6">3.4.14.-</ecNumber>
    </recommendedName>
</protein>
<comment type="function">
    <text evidence="6">Catalyzes the removal of dipeptides from the N-terminus of oligopeptides.</text>
</comment>
<keyword evidence="4 6" id="KW-0732">Signal</keyword>
<keyword evidence="3 6" id="KW-0645">Protease</keyword>
<dbReference type="InterPro" id="IPR043504">
    <property type="entry name" value="Peptidase_S1_PA_chymotrypsin"/>
</dbReference>
<dbReference type="EC" id="3.4.14.-" evidence="6"/>
<dbReference type="InterPro" id="IPR009003">
    <property type="entry name" value="Peptidase_S1_PA"/>
</dbReference>
<dbReference type="PANTHER" id="PTHR38469:SF1">
    <property type="entry name" value="PERIPLASMIC PEPTIDASE SUBFAMILY S1B"/>
    <property type="match status" value="1"/>
</dbReference>
<dbReference type="RefSeq" id="WP_394511725.1">
    <property type="nucleotide sequence ID" value="NZ_JBIGHX010000004.1"/>
</dbReference>
<keyword evidence="9" id="KW-1185">Reference proteome</keyword>
<dbReference type="InterPro" id="IPR019500">
    <property type="entry name" value="Pep_S46"/>
</dbReference>
<evidence type="ECO:0000256" key="5">
    <source>
        <dbReference type="ARBA" id="ARBA00022801"/>
    </source>
</evidence>
<feature type="chain" id="PRO_5044983759" description="Dipeptidyl-peptidase" evidence="6">
    <location>
        <begin position="25"/>
        <end position="732"/>
    </location>
</feature>
<gene>
    <name evidence="8" type="ORF">ACG04Q_14970</name>
</gene>
<feature type="signal peptide" evidence="6">
    <location>
        <begin position="1"/>
        <end position="24"/>
    </location>
</feature>
<organism evidence="8 9">
    <name type="scientific">Pelomonas lactea</name>
    <dbReference type="NCBI Taxonomy" id="3299030"/>
    <lineage>
        <taxon>Bacteria</taxon>
        <taxon>Pseudomonadati</taxon>
        <taxon>Pseudomonadota</taxon>
        <taxon>Betaproteobacteria</taxon>
        <taxon>Burkholderiales</taxon>
        <taxon>Sphaerotilaceae</taxon>
        <taxon>Roseateles</taxon>
    </lineage>
</organism>
<evidence type="ECO:0000256" key="7">
    <source>
        <dbReference type="SAM" id="MobiDB-lite"/>
    </source>
</evidence>
<comment type="similarity">
    <text evidence="1 6">Belongs to the peptidase S46 family.</text>
</comment>
<reference evidence="8 9" key="1">
    <citation type="submission" date="2024-08" db="EMBL/GenBank/DDBJ databases">
        <authorList>
            <person name="Lu H."/>
        </authorList>
    </citation>
    <scope>NUCLEOTIDE SEQUENCE [LARGE SCALE GENOMIC DNA]</scope>
    <source>
        <strain evidence="8 9">DXS20W</strain>
    </source>
</reference>
<dbReference type="Gene3D" id="2.40.10.10">
    <property type="entry name" value="Trypsin-like serine proteases"/>
    <property type="match status" value="1"/>
</dbReference>
<dbReference type="PANTHER" id="PTHR38469">
    <property type="entry name" value="PERIPLASMIC PEPTIDASE SUBFAMILY S1B"/>
    <property type="match status" value="1"/>
</dbReference>
<evidence type="ECO:0000256" key="3">
    <source>
        <dbReference type="ARBA" id="ARBA00022670"/>
    </source>
</evidence>
<evidence type="ECO:0000313" key="9">
    <source>
        <dbReference type="Proteomes" id="UP001606302"/>
    </source>
</evidence>
<evidence type="ECO:0000256" key="2">
    <source>
        <dbReference type="ARBA" id="ARBA00022438"/>
    </source>
</evidence>
<dbReference type="Proteomes" id="UP001606302">
    <property type="component" value="Unassembled WGS sequence"/>
</dbReference>
<evidence type="ECO:0000256" key="1">
    <source>
        <dbReference type="ARBA" id="ARBA00010491"/>
    </source>
</evidence>
<comment type="caution">
    <text evidence="8">The sequence shown here is derived from an EMBL/GenBank/DDBJ whole genome shotgun (WGS) entry which is preliminary data.</text>
</comment>
<keyword evidence="2 6" id="KW-0031">Aminopeptidase</keyword>
<name>A0ABW7GLN4_9BURK</name>